<dbReference type="Gene3D" id="3.40.50.970">
    <property type="match status" value="1"/>
</dbReference>
<evidence type="ECO:0000313" key="5">
    <source>
        <dbReference type="EMBL" id="VEL35787.1"/>
    </source>
</evidence>
<dbReference type="PANTHER" id="PTHR18968:SF166">
    <property type="entry name" value="2-HYDROXYACYL-COA LYASE 2"/>
    <property type="match status" value="1"/>
</dbReference>
<sequence length="187" mass="19861">MPMILAQLRLDVLAGVIIVLATAIVFKLLRFYGLHLKAHGVKYLFTLCGGHISPILVASEKKNIRVIDVRHEASAVFAADAVSRLSGTVGVAAVTAGPGITNTVTAVKNAQMAETPIVLIGGAASSLLKGRGSLQDIDQLSLFQSVCKYSARVNCVRDIIPVLTKAFFEAASDTPGWSTSNRFAHFL</sequence>
<evidence type="ECO:0000256" key="3">
    <source>
        <dbReference type="SAM" id="Phobius"/>
    </source>
</evidence>
<dbReference type="GO" id="GO:0050660">
    <property type="term" value="F:flavin adenine dinucleotide binding"/>
    <property type="evidence" value="ECO:0007669"/>
    <property type="project" value="TreeGrafter"/>
</dbReference>
<dbReference type="InterPro" id="IPR012001">
    <property type="entry name" value="Thiamin_PyroP_enz_TPP-bd_dom"/>
</dbReference>
<dbReference type="GO" id="GO:0003984">
    <property type="term" value="F:acetolactate synthase activity"/>
    <property type="evidence" value="ECO:0007669"/>
    <property type="project" value="TreeGrafter"/>
</dbReference>
<dbReference type="InterPro" id="IPR029061">
    <property type="entry name" value="THDP-binding"/>
</dbReference>
<gene>
    <name evidence="5" type="ORF">PXEA_LOCUS29227</name>
</gene>
<dbReference type="Pfam" id="PF02776">
    <property type="entry name" value="TPP_enzyme_N"/>
    <property type="match status" value="1"/>
</dbReference>
<keyword evidence="3" id="KW-0472">Membrane</keyword>
<evidence type="ECO:0000259" key="4">
    <source>
        <dbReference type="Pfam" id="PF02776"/>
    </source>
</evidence>
<keyword evidence="3" id="KW-1133">Transmembrane helix</keyword>
<dbReference type="GO" id="GO:0009099">
    <property type="term" value="P:L-valine biosynthetic process"/>
    <property type="evidence" value="ECO:0007669"/>
    <property type="project" value="TreeGrafter"/>
</dbReference>
<dbReference type="OrthoDB" id="16262at2759"/>
<dbReference type="PANTHER" id="PTHR18968">
    <property type="entry name" value="THIAMINE PYROPHOSPHATE ENZYMES"/>
    <property type="match status" value="1"/>
</dbReference>
<dbReference type="GO" id="GO:0005948">
    <property type="term" value="C:acetolactate synthase complex"/>
    <property type="evidence" value="ECO:0007669"/>
    <property type="project" value="TreeGrafter"/>
</dbReference>
<dbReference type="EMBL" id="CAAALY010250684">
    <property type="protein sequence ID" value="VEL35787.1"/>
    <property type="molecule type" value="Genomic_DNA"/>
</dbReference>
<dbReference type="AlphaFoldDB" id="A0A448XG65"/>
<keyword evidence="3" id="KW-0812">Transmembrane</keyword>
<comment type="cofactor">
    <cofactor evidence="1">
        <name>thiamine diphosphate</name>
        <dbReference type="ChEBI" id="CHEBI:58937"/>
    </cofactor>
</comment>
<dbReference type="InterPro" id="IPR045229">
    <property type="entry name" value="TPP_enz"/>
</dbReference>
<evidence type="ECO:0000256" key="1">
    <source>
        <dbReference type="ARBA" id="ARBA00001964"/>
    </source>
</evidence>
<proteinExistence type="inferred from homology"/>
<comment type="similarity">
    <text evidence="2">Belongs to the TPP enzyme family.</text>
</comment>
<dbReference type="CDD" id="cd07035">
    <property type="entry name" value="TPP_PYR_POX_like"/>
    <property type="match status" value="1"/>
</dbReference>
<reference evidence="5" key="1">
    <citation type="submission" date="2018-11" db="EMBL/GenBank/DDBJ databases">
        <authorList>
            <consortium name="Pathogen Informatics"/>
        </authorList>
    </citation>
    <scope>NUCLEOTIDE SEQUENCE</scope>
</reference>
<evidence type="ECO:0000256" key="2">
    <source>
        <dbReference type="ARBA" id="ARBA00007812"/>
    </source>
</evidence>
<protein>
    <recommendedName>
        <fullName evidence="4">Thiamine pyrophosphate enzyme N-terminal TPP-binding domain-containing protein</fullName>
    </recommendedName>
</protein>
<evidence type="ECO:0000313" key="6">
    <source>
        <dbReference type="Proteomes" id="UP000784294"/>
    </source>
</evidence>
<name>A0A448XG65_9PLAT</name>
<dbReference type="GO" id="GO:0009097">
    <property type="term" value="P:isoleucine biosynthetic process"/>
    <property type="evidence" value="ECO:0007669"/>
    <property type="project" value="TreeGrafter"/>
</dbReference>
<dbReference type="GO" id="GO:0030976">
    <property type="term" value="F:thiamine pyrophosphate binding"/>
    <property type="evidence" value="ECO:0007669"/>
    <property type="project" value="InterPro"/>
</dbReference>
<organism evidence="5 6">
    <name type="scientific">Protopolystoma xenopodis</name>
    <dbReference type="NCBI Taxonomy" id="117903"/>
    <lineage>
        <taxon>Eukaryota</taxon>
        <taxon>Metazoa</taxon>
        <taxon>Spiralia</taxon>
        <taxon>Lophotrochozoa</taxon>
        <taxon>Platyhelminthes</taxon>
        <taxon>Monogenea</taxon>
        <taxon>Polyopisthocotylea</taxon>
        <taxon>Polystomatidea</taxon>
        <taxon>Polystomatidae</taxon>
        <taxon>Protopolystoma</taxon>
    </lineage>
</organism>
<feature type="domain" description="Thiamine pyrophosphate enzyme N-terminal TPP-binding" evidence="4">
    <location>
        <begin position="36"/>
        <end position="142"/>
    </location>
</feature>
<keyword evidence="6" id="KW-1185">Reference proteome</keyword>
<comment type="caution">
    <text evidence="5">The sequence shown here is derived from an EMBL/GenBank/DDBJ whole genome shotgun (WGS) entry which is preliminary data.</text>
</comment>
<dbReference type="SUPFAM" id="SSF52518">
    <property type="entry name" value="Thiamin diphosphate-binding fold (THDP-binding)"/>
    <property type="match status" value="1"/>
</dbReference>
<dbReference type="Proteomes" id="UP000784294">
    <property type="component" value="Unassembled WGS sequence"/>
</dbReference>
<accession>A0A448XG65</accession>
<feature type="transmembrane region" description="Helical" evidence="3">
    <location>
        <begin position="12"/>
        <end position="29"/>
    </location>
</feature>